<feature type="transmembrane region" description="Helical" evidence="1">
    <location>
        <begin position="112"/>
        <end position="131"/>
    </location>
</feature>
<keyword evidence="1" id="KW-0472">Membrane</keyword>
<protein>
    <submittedName>
        <fullName evidence="2">Putative membrane protein</fullName>
    </submittedName>
</protein>
<dbReference type="InterPro" id="IPR018723">
    <property type="entry name" value="DUF2254_membrane"/>
</dbReference>
<sequence>MVGVMTWPYELFNRVRQSIAFYPTLLALIYLALGLIAVVPRIPDTALPALLVPLDFKDPGTVRTLLSTLIAGMISMVVFSFSMVMTVLSQAGGQFSHKLVFGLVTERPHQRVLGHYLGTILFILILLMVPFKNESPSLWRSLGGYLGVGMVIHCLALFVYFIHNASQSVQINAILQGLHRSTRESMQRLASLQQQDRWQHHTDIEVPSGCHVIHARQSGYVQSVKLETLARLAEEHDAVIHLNFMFGDYTVVDFPLFKIEATDKPGKDIEQAVLETLVYVQGESVKDLYINGLTQLMEIAIKAISPSVNDPGTARLCLHQLTELLCRRLTITPSNVLTDGQGTLRVTWKIHDFDSLLYRLFTPILHYGRDDISILLALLKALKTLSMFADEAALSIIQAHTDRVVEALETAAQDTLDRHFIASRMQAGEHRLRVRLLAPTHDADAAAASRGRTP</sequence>
<keyword evidence="3" id="KW-1185">Reference proteome</keyword>
<evidence type="ECO:0000313" key="3">
    <source>
        <dbReference type="Proteomes" id="UP000295380"/>
    </source>
</evidence>
<organism evidence="2 3">
    <name type="scientific">Chromohalobacter marismortui</name>
    <dbReference type="NCBI Taxonomy" id="42055"/>
    <lineage>
        <taxon>Bacteria</taxon>
        <taxon>Pseudomonadati</taxon>
        <taxon>Pseudomonadota</taxon>
        <taxon>Gammaproteobacteria</taxon>
        <taxon>Oceanospirillales</taxon>
        <taxon>Halomonadaceae</taxon>
        <taxon>Chromohalobacter</taxon>
    </lineage>
</organism>
<keyword evidence="1" id="KW-1133">Transmembrane helix</keyword>
<evidence type="ECO:0000313" key="2">
    <source>
        <dbReference type="EMBL" id="TDU21527.1"/>
    </source>
</evidence>
<evidence type="ECO:0000256" key="1">
    <source>
        <dbReference type="SAM" id="Phobius"/>
    </source>
</evidence>
<accession>A0A4R7NLN2</accession>
<name>A0A4R7NLN2_9GAMM</name>
<dbReference type="AlphaFoldDB" id="A0A4R7NLN2"/>
<dbReference type="Pfam" id="PF10011">
    <property type="entry name" value="DUF2254"/>
    <property type="match status" value="1"/>
</dbReference>
<reference evidence="2 3" key="1">
    <citation type="submission" date="2019-03" db="EMBL/GenBank/DDBJ databases">
        <title>Genomic Encyclopedia of Type Strains, Phase IV (KMG-IV): sequencing the most valuable type-strain genomes for metagenomic binning, comparative biology and taxonomic classification.</title>
        <authorList>
            <person name="Goeker M."/>
        </authorList>
    </citation>
    <scope>NUCLEOTIDE SEQUENCE [LARGE SCALE GENOMIC DNA]</scope>
    <source>
        <strain evidence="2 3">DSM 6770</strain>
    </source>
</reference>
<keyword evidence="1" id="KW-0812">Transmembrane</keyword>
<comment type="caution">
    <text evidence="2">The sequence shown here is derived from an EMBL/GenBank/DDBJ whole genome shotgun (WGS) entry which is preliminary data.</text>
</comment>
<feature type="transmembrane region" description="Helical" evidence="1">
    <location>
        <begin position="20"/>
        <end position="42"/>
    </location>
</feature>
<dbReference type="Proteomes" id="UP000295380">
    <property type="component" value="Unassembled WGS sequence"/>
</dbReference>
<dbReference type="EMBL" id="SOBR01000005">
    <property type="protein sequence ID" value="TDU21527.1"/>
    <property type="molecule type" value="Genomic_DNA"/>
</dbReference>
<feature type="transmembrane region" description="Helical" evidence="1">
    <location>
        <begin position="62"/>
        <end position="91"/>
    </location>
</feature>
<gene>
    <name evidence="2" type="ORF">C8E00_10511</name>
</gene>
<proteinExistence type="predicted"/>
<feature type="transmembrane region" description="Helical" evidence="1">
    <location>
        <begin position="143"/>
        <end position="162"/>
    </location>
</feature>